<dbReference type="PaxDb" id="67767-A0A0J7K5P8"/>
<protein>
    <submittedName>
        <fullName evidence="2">Cyclase family protein</fullName>
    </submittedName>
</protein>
<sequence length="108" mass="11794">MSLPPPYSVMSQTAFGQTAADGIVVHDDFLAHLIACPLVCQSAHFQDRARHLETEDRGRLLQDAAVLAAPEERVASGKSAETHVHAHLSRMQRKKGVSGESVCRESEF</sequence>
<organism evidence="2 3">
    <name type="scientific">Lasius niger</name>
    <name type="common">Black garden ant</name>
    <dbReference type="NCBI Taxonomy" id="67767"/>
    <lineage>
        <taxon>Eukaryota</taxon>
        <taxon>Metazoa</taxon>
        <taxon>Ecdysozoa</taxon>
        <taxon>Arthropoda</taxon>
        <taxon>Hexapoda</taxon>
        <taxon>Insecta</taxon>
        <taxon>Pterygota</taxon>
        <taxon>Neoptera</taxon>
        <taxon>Endopterygota</taxon>
        <taxon>Hymenoptera</taxon>
        <taxon>Apocrita</taxon>
        <taxon>Aculeata</taxon>
        <taxon>Formicoidea</taxon>
        <taxon>Formicidae</taxon>
        <taxon>Formicinae</taxon>
        <taxon>Lasius</taxon>
        <taxon>Lasius</taxon>
    </lineage>
</organism>
<accession>A0A0J7K5P8</accession>
<keyword evidence="3" id="KW-1185">Reference proteome</keyword>
<proteinExistence type="predicted"/>
<dbReference type="AlphaFoldDB" id="A0A0J7K5P8"/>
<dbReference type="Proteomes" id="UP000036403">
    <property type="component" value="Unassembled WGS sequence"/>
</dbReference>
<feature type="region of interest" description="Disordered" evidence="1">
    <location>
        <begin position="74"/>
        <end position="108"/>
    </location>
</feature>
<evidence type="ECO:0000256" key="1">
    <source>
        <dbReference type="SAM" id="MobiDB-lite"/>
    </source>
</evidence>
<evidence type="ECO:0000313" key="2">
    <source>
        <dbReference type="EMBL" id="KMQ85677.1"/>
    </source>
</evidence>
<feature type="compositionally biased region" description="Basic and acidic residues" evidence="1">
    <location>
        <begin position="74"/>
        <end position="84"/>
    </location>
</feature>
<dbReference type="EMBL" id="LBMM01013357">
    <property type="protein sequence ID" value="KMQ85677.1"/>
    <property type="molecule type" value="Genomic_DNA"/>
</dbReference>
<reference evidence="2 3" key="1">
    <citation type="submission" date="2015-04" db="EMBL/GenBank/DDBJ databases">
        <title>Lasius niger genome sequencing.</title>
        <authorList>
            <person name="Konorov E.A."/>
            <person name="Nikitin M.A."/>
            <person name="Kirill M.V."/>
            <person name="Chang P."/>
        </authorList>
    </citation>
    <scope>NUCLEOTIDE SEQUENCE [LARGE SCALE GENOMIC DNA]</scope>
    <source>
        <tissue evidence="2">Whole</tissue>
    </source>
</reference>
<comment type="caution">
    <text evidence="2">The sequence shown here is derived from an EMBL/GenBank/DDBJ whole genome shotgun (WGS) entry which is preliminary data.</text>
</comment>
<name>A0A0J7K5P8_LASNI</name>
<gene>
    <name evidence="2" type="ORF">RF55_15618</name>
</gene>
<evidence type="ECO:0000313" key="3">
    <source>
        <dbReference type="Proteomes" id="UP000036403"/>
    </source>
</evidence>
<feature type="compositionally biased region" description="Basic residues" evidence="1">
    <location>
        <begin position="85"/>
        <end position="96"/>
    </location>
</feature>